<dbReference type="HOGENOM" id="CLU_044208_1_2_0"/>
<dbReference type="RefSeq" id="WP_012875004.1">
    <property type="nucleotide sequence ID" value="NC_013525.1"/>
</dbReference>
<dbReference type="GO" id="GO:0005886">
    <property type="term" value="C:plasma membrane"/>
    <property type="evidence" value="ECO:0007669"/>
    <property type="project" value="UniProtKB-SubCell"/>
</dbReference>
<reference evidence="10" key="1">
    <citation type="journal article" date="2010" name="Stand. Genomic Sci.">
        <title>Complete genome sequence of 'Thermobaculum terrenum' type strain (YNP1).</title>
        <authorList>
            <person name="Kiss H."/>
            <person name="Cleland D."/>
            <person name="Lapidus A."/>
            <person name="Lucas S."/>
            <person name="Glavina Del Rio T."/>
            <person name="Nolan M."/>
            <person name="Tice H."/>
            <person name="Han C."/>
            <person name="Goodwin L."/>
            <person name="Pitluck S."/>
            <person name="Liolios K."/>
            <person name="Ivanova N."/>
            <person name="Mavromatis K."/>
            <person name="Ovchinnikova G."/>
            <person name="Pati A."/>
            <person name="Chen A."/>
            <person name="Palaniappan K."/>
            <person name="Land M."/>
            <person name="Hauser L."/>
            <person name="Chang Y."/>
            <person name="Jeffries C."/>
            <person name="Lu M."/>
            <person name="Brettin T."/>
            <person name="Detter J."/>
            <person name="Goker M."/>
            <person name="Tindall B."/>
            <person name="Beck B."/>
            <person name="McDermott T."/>
            <person name="Woyke T."/>
            <person name="Bristow J."/>
            <person name="Eisen J."/>
            <person name="Markowitz V."/>
            <person name="Hugenholtz P."/>
            <person name="Kyrpides N."/>
            <person name="Klenk H."/>
            <person name="Cheng J."/>
        </authorList>
    </citation>
    <scope>NUCLEOTIDE SEQUENCE [LARGE SCALE GENOMIC DNA]</scope>
    <source>
        <strain evidence="10">ATCC BAA-798 / YNP1</strain>
    </source>
</reference>
<keyword evidence="4 7" id="KW-0812">Transmembrane</keyword>
<evidence type="ECO:0000313" key="10">
    <source>
        <dbReference type="Proteomes" id="UP000000323"/>
    </source>
</evidence>
<dbReference type="EMBL" id="CP001825">
    <property type="protein sequence ID" value="ACZ41969.1"/>
    <property type="molecule type" value="Genomic_DNA"/>
</dbReference>
<evidence type="ECO:0000256" key="3">
    <source>
        <dbReference type="ARBA" id="ARBA00022475"/>
    </source>
</evidence>
<dbReference type="PANTHER" id="PTHR42709">
    <property type="entry name" value="ALKALINE PHOSPHATASE LIKE PROTEIN"/>
    <property type="match status" value="1"/>
</dbReference>
<gene>
    <name evidence="9" type="ordered locus">Tter_1053</name>
</gene>
<evidence type="ECO:0000313" key="9">
    <source>
        <dbReference type="EMBL" id="ACZ41969.1"/>
    </source>
</evidence>
<evidence type="ECO:0000259" key="8">
    <source>
        <dbReference type="Pfam" id="PF09335"/>
    </source>
</evidence>
<comment type="similarity">
    <text evidence="2">Belongs to the DedA family.</text>
</comment>
<evidence type="ECO:0000256" key="7">
    <source>
        <dbReference type="SAM" id="Phobius"/>
    </source>
</evidence>
<keyword evidence="10" id="KW-1185">Reference proteome</keyword>
<evidence type="ECO:0000256" key="5">
    <source>
        <dbReference type="ARBA" id="ARBA00022989"/>
    </source>
</evidence>
<dbReference type="Proteomes" id="UP000000323">
    <property type="component" value="Chromosome 1"/>
</dbReference>
<dbReference type="InterPro" id="IPR051311">
    <property type="entry name" value="DedA_domain"/>
</dbReference>
<evidence type="ECO:0000256" key="1">
    <source>
        <dbReference type="ARBA" id="ARBA00004651"/>
    </source>
</evidence>
<feature type="transmembrane region" description="Helical" evidence="7">
    <location>
        <begin position="20"/>
        <end position="38"/>
    </location>
</feature>
<dbReference type="KEGG" id="ttr:Tter_1053"/>
<feature type="domain" description="VTT" evidence="8">
    <location>
        <begin position="39"/>
        <end position="168"/>
    </location>
</feature>
<feature type="transmembrane region" description="Helical" evidence="7">
    <location>
        <begin position="59"/>
        <end position="83"/>
    </location>
</feature>
<keyword evidence="3" id="KW-1003">Cell membrane</keyword>
<proteinExistence type="inferred from homology"/>
<organism evidence="9 10">
    <name type="scientific">Thermobaculum terrenum (strain ATCC BAA-798 / CCMEE 7001 / YNP1)</name>
    <dbReference type="NCBI Taxonomy" id="525904"/>
    <lineage>
        <taxon>Bacteria</taxon>
        <taxon>Bacillati</taxon>
        <taxon>Chloroflexota</taxon>
        <taxon>Chloroflexia</taxon>
        <taxon>Candidatus Thermobaculales</taxon>
        <taxon>Candidatus Thermobaculaceae</taxon>
        <taxon>Thermobaculum</taxon>
    </lineage>
</organism>
<feature type="transmembrane region" description="Helical" evidence="7">
    <location>
        <begin position="180"/>
        <end position="200"/>
    </location>
</feature>
<dbReference type="AlphaFoldDB" id="D1CB04"/>
<evidence type="ECO:0000256" key="2">
    <source>
        <dbReference type="ARBA" id="ARBA00010792"/>
    </source>
</evidence>
<dbReference type="eggNOG" id="COG0586">
    <property type="taxonomic scope" value="Bacteria"/>
</dbReference>
<keyword evidence="6 7" id="KW-0472">Membrane</keyword>
<protein>
    <submittedName>
        <fullName evidence="9">SNARE associated Golgi protein-related protein</fullName>
    </submittedName>
</protein>
<keyword evidence="5 7" id="KW-1133">Transmembrane helix</keyword>
<dbReference type="Pfam" id="PF09335">
    <property type="entry name" value="VTT_dom"/>
    <property type="match status" value="1"/>
</dbReference>
<sequence>MLHGFEQWVIELLRDLMQSLGWIGVLVAMAIESANVPLPSEVIMPLAGWMLIKEQNLPLYFVFWAGFWGAIGNTIGSLTNYALGIWGGRPFVEKYGRWLLISKRDLHRAEKWFDRWGDKIAFFSRLLPVVRTFVSFPAGVVRMHPIRFTIYTFIGSFIWCTFLAWLGYITGENWEVIRAYMRPFDIPILIALLVLLLLYIKHKWSEFREFDFNNSSYTPEGE</sequence>
<dbReference type="PANTHER" id="PTHR42709:SF6">
    <property type="entry name" value="UNDECAPRENYL PHOSPHATE TRANSPORTER A"/>
    <property type="match status" value="1"/>
</dbReference>
<accession>D1CB04</accession>
<dbReference type="InterPro" id="IPR032816">
    <property type="entry name" value="VTT_dom"/>
</dbReference>
<name>D1CB04_THET1</name>
<comment type="subcellular location">
    <subcellularLocation>
        <location evidence="1">Cell membrane</location>
        <topology evidence="1">Multi-pass membrane protein</topology>
    </subcellularLocation>
</comment>
<evidence type="ECO:0000256" key="6">
    <source>
        <dbReference type="ARBA" id="ARBA00023136"/>
    </source>
</evidence>
<feature type="transmembrane region" description="Helical" evidence="7">
    <location>
        <begin position="148"/>
        <end position="168"/>
    </location>
</feature>
<dbReference type="STRING" id="525904.Tter_1053"/>
<evidence type="ECO:0000256" key="4">
    <source>
        <dbReference type="ARBA" id="ARBA00022692"/>
    </source>
</evidence>